<name>C1GYV1_PARBA</name>
<sequence>MGIRHVMDFEDWRNGSFNVCLWIGIVAQGGGQAKRSRFNFLFLKILMRTAAQTMRIKGAVANLGPRHKLQQNRSTVPIPQLYGLGPSMGQTVYTTLVSFKRGLLLKSLVHNFLMTFSPFIRNFR</sequence>
<dbReference type="VEuPathDB" id="FungiDB:PAAG_03695"/>
<dbReference type="RefSeq" id="XP_002794102.1">
    <property type="nucleotide sequence ID" value="XM_002794056.1"/>
</dbReference>
<dbReference type="AlphaFoldDB" id="C1GYV1"/>
<keyword evidence="2" id="KW-1185">Reference proteome</keyword>
<dbReference type="EMBL" id="KN294000">
    <property type="protein sequence ID" value="EEH41774.1"/>
    <property type="molecule type" value="Genomic_DNA"/>
</dbReference>
<evidence type="ECO:0000313" key="2">
    <source>
        <dbReference type="Proteomes" id="UP000002059"/>
    </source>
</evidence>
<dbReference type="Proteomes" id="UP000002059">
    <property type="component" value="Partially assembled WGS sequence"/>
</dbReference>
<organism evidence="1 2">
    <name type="scientific">Paracoccidioides lutzii (strain ATCC MYA-826 / Pb01)</name>
    <name type="common">Paracoccidioides brasiliensis</name>
    <dbReference type="NCBI Taxonomy" id="502779"/>
    <lineage>
        <taxon>Eukaryota</taxon>
        <taxon>Fungi</taxon>
        <taxon>Dikarya</taxon>
        <taxon>Ascomycota</taxon>
        <taxon>Pezizomycotina</taxon>
        <taxon>Eurotiomycetes</taxon>
        <taxon>Eurotiomycetidae</taxon>
        <taxon>Onygenales</taxon>
        <taxon>Ajellomycetaceae</taxon>
        <taxon>Paracoccidioides</taxon>
    </lineage>
</organism>
<dbReference type="eggNOG" id="ENOG502RQNZ">
    <property type="taxonomic scope" value="Eukaryota"/>
</dbReference>
<dbReference type="GeneID" id="9097656"/>
<accession>C1GYV1</accession>
<dbReference type="OrthoDB" id="10378606at2759"/>
<reference evidence="1 2" key="1">
    <citation type="journal article" date="2011" name="PLoS Genet.">
        <title>Comparative genomic analysis of human fungal pathogens causing paracoccidioidomycosis.</title>
        <authorList>
            <person name="Desjardins C.A."/>
            <person name="Champion M.D."/>
            <person name="Holder J.W."/>
            <person name="Muszewska A."/>
            <person name="Goldberg J."/>
            <person name="Bailao A.M."/>
            <person name="Brigido M.M."/>
            <person name="Ferreira M.E."/>
            <person name="Garcia A.M."/>
            <person name="Grynberg M."/>
            <person name="Gujja S."/>
            <person name="Heiman D.I."/>
            <person name="Henn M.R."/>
            <person name="Kodira C.D."/>
            <person name="Leon-Narvaez H."/>
            <person name="Longo L.V."/>
            <person name="Ma L.J."/>
            <person name="Malavazi I."/>
            <person name="Matsuo A.L."/>
            <person name="Morais F.V."/>
            <person name="Pereira M."/>
            <person name="Rodriguez-Brito S."/>
            <person name="Sakthikumar S."/>
            <person name="Salem-Izacc S.M."/>
            <person name="Sykes S.M."/>
            <person name="Teixeira M.M."/>
            <person name="Vallejo M.C."/>
            <person name="Walter M.E."/>
            <person name="Yandava C."/>
            <person name="Young S."/>
            <person name="Zeng Q."/>
            <person name="Zucker J."/>
            <person name="Felipe M.S."/>
            <person name="Goldman G.H."/>
            <person name="Haas B.J."/>
            <person name="McEwen J.G."/>
            <person name="Nino-Vega G."/>
            <person name="Puccia R."/>
            <person name="San-Blas G."/>
            <person name="Soares C.M."/>
            <person name="Birren B.W."/>
            <person name="Cuomo C.A."/>
        </authorList>
    </citation>
    <scope>NUCLEOTIDE SEQUENCE [LARGE SCALE GENOMIC DNA]</scope>
    <source>
        <strain evidence="2">ATCC MYA-826 / Pb01</strain>
    </source>
</reference>
<gene>
    <name evidence="1" type="ORF">PAAG_03695</name>
</gene>
<protein>
    <submittedName>
        <fullName evidence="1">Uncharacterized protein</fullName>
    </submittedName>
</protein>
<proteinExistence type="predicted"/>
<dbReference type="HOGENOM" id="CLU_2224032_0_0_1"/>
<evidence type="ECO:0000313" key="1">
    <source>
        <dbReference type="EMBL" id="EEH41774.1"/>
    </source>
</evidence>
<dbReference type="KEGG" id="pbl:PAAG_03695"/>